<evidence type="ECO:0000256" key="1">
    <source>
        <dbReference type="ARBA" id="ARBA00022849"/>
    </source>
</evidence>
<dbReference type="PANTHER" id="PTHR43428">
    <property type="entry name" value="ARSENATE REDUCTASE"/>
    <property type="match status" value="1"/>
</dbReference>
<feature type="domain" description="Phosphotyrosine protein phosphatase I" evidence="2">
    <location>
        <begin position="85"/>
        <end position="232"/>
    </location>
</feature>
<evidence type="ECO:0000313" key="3">
    <source>
        <dbReference type="EMBL" id="GAA1580503.1"/>
    </source>
</evidence>
<dbReference type="InterPro" id="IPR023485">
    <property type="entry name" value="Ptyr_pPase"/>
</dbReference>
<dbReference type="PANTHER" id="PTHR43428:SF1">
    <property type="entry name" value="ARSENATE REDUCTASE"/>
    <property type="match status" value="1"/>
</dbReference>
<dbReference type="Gene3D" id="3.40.50.2300">
    <property type="match status" value="1"/>
</dbReference>
<dbReference type="SUPFAM" id="SSF52788">
    <property type="entry name" value="Phosphotyrosine protein phosphatases I"/>
    <property type="match status" value="1"/>
</dbReference>
<evidence type="ECO:0000313" key="4">
    <source>
        <dbReference type="Proteomes" id="UP001500393"/>
    </source>
</evidence>
<keyword evidence="1" id="KW-0059">Arsenical resistance</keyword>
<dbReference type="InterPro" id="IPR048716">
    <property type="entry name" value="Phosphatase-like_N"/>
</dbReference>
<reference evidence="3 4" key="1">
    <citation type="journal article" date="2019" name="Int. J. Syst. Evol. Microbiol.">
        <title>The Global Catalogue of Microorganisms (GCM) 10K type strain sequencing project: providing services to taxonomists for standard genome sequencing and annotation.</title>
        <authorList>
            <consortium name="The Broad Institute Genomics Platform"/>
            <consortium name="The Broad Institute Genome Sequencing Center for Infectious Disease"/>
            <person name="Wu L."/>
            <person name="Ma J."/>
        </authorList>
    </citation>
    <scope>NUCLEOTIDE SEQUENCE [LARGE SCALE GENOMIC DNA]</scope>
    <source>
        <strain evidence="3 4">JCM 14969</strain>
    </source>
</reference>
<dbReference type="Proteomes" id="UP001500393">
    <property type="component" value="Unassembled WGS sequence"/>
</dbReference>
<dbReference type="RefSeq" id="WP_344215610.1">
    <property type="nucleotide sequence ID" value="NZ_BAAAOS010000020.1"/>
</dbReference>
<evidence type="ECO:0000259" key="2">
    <source>
        <dbReference type="SMART" id="SM00226"/>
    </source>
</evidence>
<name>A0ABN2DMC6_9ACTN</name>
<dbReference type="InterPro" id="IPR036196">
    <property type="entry name" value="Ptyr_pPase_sf"/>
</dbReference>
<proteinExistence type="predicted"/>
<protein>
    <recommendedName>
        <fullName evidence="2">Phosphotyrosine protein phosphatase I domain-containing protein</fullName>
    </recommendedName>
</protein>
<accession>A0ABN2DMC6</accession>
<dbReference type="Gene3D" id="1.10.8.1060">
    <property type="entry name" value="Corynebacterium glutamicum thioredoxin-dependent arsenate reductase, N-terminal domain"/>
    <property type="match status" value="1"/>
</dbReference>
<sequence>MPRNLEDFELLNTSSQLRRAAQHVFEFYDGAIPLDECELVTIESYDLLARTAHIRHHLVPLAERWSIDRLRRLGKLSRRLTHSTLEVLFVDADDTIAAPIAAALLTSYARGRLNVGSAAISPGTAVGQGVVQAMADTAIDISEAFPKPLTADAVQAADVVVQIGALPALAGLTGAPGDTGWAGALQVAEDDLPVERRRLLRWDRPNPADGTAEAIAAARDELDRRVLLLLADLMVTPRR</sequence>
<organism evidence="3 4">
    <name type="scientific">Kribbella sancticallisti</name>
    <dbReference type="NCBI Taxonomy" id="460087"/>
    <lineage>
        <taxon>Bacteria</taxon>
        <taxon>Bacillati</taxon>
        <taxon>Actinomycetota</taxon>
        <taxon>Actinomycetes</taxon>
        <taxon>Propionibacteriales</taxon>
        <taxon>Kribbellaceae</taxon>
        <taxon>Kribbella</taxon>
    </lineage>
</organism>
<dbReference type="EMBL" id="BAAAOS010000020">
    <property type="protein sequence ID" value="GAA1580503.1"/>
    <property type="molecule type" value="Genomic_DNA"/>
</dbReference>
<keyword evidence="4" id="KW-1185">Reference proteome</keyword>
<comment type="caution">
    <text evidence="3">The sequence shown here is derived from an EMBL/GenBank/DDBJ whole genome shotgun (WGS) entry which is preliminary data.</text>
</comment>
<gene>
    <name evidence="3" type="ORF">GCM10009789_37940</name>
</gene>
<dbReference type="Pfam" id="PF21234">
    <property type="entry name" value="Phosphatase-like_N"/>
    <property type="match status" value="1"/>
</dbReference>
<dbReference type="SMART" id="SM00226">
    <property type="entry name" value="LMWPc"/>
    <property type="match status" value="1"/>
</dbReference>